<accession>A0A1M6SKW4</accession>
<name>A0A1M6SKW4_PSETH</name>
<keyword evidence="2" id="KW-0805">Transcription regulation</keyword>
<dbReference type="Pfam" id="PF00126">
    <property type="entry name" value="HTH_1"/>
    <property type="match status" value="1"/>
</dbReference>
<evidence type="ECO:0000313" key="6">
    <source>
        <dbReference type="EMBL" id="SHK45381.1"/>
    </source>
</evidence>
<dbReference type="Gene3D" id="3.40.190.10">
    <property type="entry name" value="Periplasmic binding protein-like II"/>
    <property type="match status" value="2"/>
</dbReference>
<reference evidence="6 7" key="1">
    <citation type="submission" date="2016-11" db="EMBL/GenBank/DDBJ databases">
        <authorList>
            <person name="Jaros S."/>
            <person name="Januszkiewicz K."/>
            <person name="Wedrychowicz H."/>
        </authorList>
    </citation>
    <scope>NUCLEOTIDE SEQUENCE [LARGE SCALE GENOMIC DNA]</scope>
    <source>
        <strain evidence="6 7">DSM 43832</strain>
    </source>
</reference>
<protein>
    <submittedName>
        <fullName evidence="6">DNA-binding transcriptional regulator, LysR family</fullName>
    </submittedName>
</protein>
<dbReference type="EMBL" id="FRAP01000006">
    <property type="protein sequence ID" value="SHK45381.1"/>
    <property type="molecule type" value="Genomic_DNA"/>
</dbReference>
<keyword evidence="4" id="KW-0804">Transcription</keyword>
<gene>
    <name evidence="6" type="ORF">SAMN05443637_106206</name>
</gene>
<keyword evidence="3 6" id="KW-0238">DNA-binding</keyword>
<dbReference type="Proteomes" id="UP000184363">
    <property type="component" value="Unassembled WGS sequence"/>
</dbReference>
<dbReference type="InterPro" id="IPR036390">
    <property type="entry name" value="WH_DNA-bd_sf"/>
</dbReference>
<evidence type="ECO:0000256" key="3">
    <source>
        <dbReference type="ARBA" id="ARBA00023125"/>
    </source>
</evidence>
<dbReference type="InterPro" id="IPR036388">
    <property type="entry name" value="WH-like_DNA-bd_sf"/>
</dbReference>
<dbReference type="SUPFAM" id="SSF53850">
    <property type="entry name" value="Periplasmic binding protein-like II"/>
    <property type="match status" value="1"/>
</dbReference>
<dbReference type="GO" id="GO:0003700">
    <property type="term" value="F:DNA-binding transcription factor activity"/>
    <property type="evidence" value="ECO:0007669"/>
    <property type="project" value="InterPro"/>
</dbReference>
<sequence length="287" mass="29698">MTTNARLRAFVELADTGSVRAAARRLVVTESSVSSAVGLLAAEVGVPLVDRDGRGVRLTPAGEAYAEYARRILGLHDEAIAAARGAADPEHGSVRIAAVTTAGEHLLPGMLASFRAAHPHVGLGLDVGPRGTVWPMLAHHEVDLVVAGRPPDGLAGRVRAISDNTLVVVGAPGSSPTDTWLLRERHSGNRATTTALLSALEIDPPTMTLGSHGAVVAAAVAGLGVTLVSRQAVQHHLDSGALVELPVDGTPLDRPWHLVTQVSAAPSVELLVEHVLATPELGWRAAP</sequence>
<dbReference type="STRING" id="1848.SAMN05443637_106206"/>
<comment type="similarity">
    <text evidence="1">Belongs to the LysR transcriptional regulatory family.</text>
</comment>
<keyword evidence="7" id="KW-1185">Reference proteome</keyword>
<organism evidence="6 7">
    <name type="scientific">Pseudonocardia thermophila</name>
    <dbReference type="NCBI Taxonomy" id="1848"/>
    <lineage>
        <taxon>Bacteria</taxon>
        <taxon>Bacillati</taxon>
        <taxon>Actinomycetota</taxon>
        <taxon>Actinomycetes</taxon>
        <taxon>Pseudonocardiales</taxon>
        <taxon>Pseudonocardiaceae</taxon>
        <taxon>Pseudonocardia</taxon>
    </lineage>
</organism>
<dbReference type="FunFam" id="1.10.10.10:FF:000001">
    <property type="entry name" value="LysR family transcriptional regulator"/>
    <property type="match status" value="1"/>
</dbReference>
<dbReference type="RefSeq" id="WP_073456791.1">
    <property type="nucleotide sequence ID" value="NZ_CALGVN010000062.1"/>
</dbReference>
<dbReference type="Pfam" id="PF03466">
    <property type="entry name" value="LysR_substrate"/>
    <property type="match status" value="1"/>
</dbReference>
<evidence type="ECO:0000259" key="5">
    <source>
        <dbReference type="PROSITE" id="PS50931"/>
    </source>
</evidence>
<dbReference type="Gene3D" id="1.10.10.10">
    <property type="entry name" value="Winged helix-like DNA-binding domain superfamily/Winged helix DNA-binding domain"/>
    <property type="match status" value="1"/>
</dbReference>
<proteinExistence type="inferred from homology"/>
<feature type="domain" description="HTH lysR-type" evidence="5">
    <location>
        <begin position="1"/>
        <end position="59"/>
    </location>
</feature>
<dbReference type="InterPro" id="IPR000847">
    <property type="entry name" value="LysR_HTH_N"/>
</dbReference>
<dbReference type="SUPFAM" id="SSF46785">
    <property type="entry name" value="Winged helix' DNA-binding domain"/>
    <property type="match status" value="1"/>
</dbReference>
<dbReference type="PANTHER" id="PTHR30126:SF39">
    <property type="entry name" value="HTH-TYPE TRANSCRIPTIONAL REGULATOR CYSL"/>
    <property type="match status" value="1"/>
</dbReference>
<evidence type="ECO:0000256" key="4">
    <source>
        <dbReference type="ARBA" id="ARBA00023163"/>
    </source>
</evidence>
<evidence type="ECO:0000313" key="7">
    <source>
        <dbReference type="Proteomes" id="UP000184363"/>
    </source>
</evidence>
<evidence type="ECO:0000256" key="2">
    <source>
        <dbReference type="ARBA" id="ARBA00023015"/>
    </source>
</evidence>
<dbReference type="InterPro" id="IPR005119">
    <property type="entry name" value="LysR_subst-bd"/>
</dbReference>
<dbReference type="GO" id="GO:0000976">
    <property type="term" value="F:transcription cis-regulatory region binding"/>
    <property type="evidence" value="ECO:0007669"/>
    <property type="project" value="TreeGrafter"/>
</dbReference>
<dbReference type="PANTHER" id="PTHR30126">
    <property type="entry name" value="HTH-TYPE TRANSCRIPTIONAL REGULATOR"/>
    <property type="match status" value="1"/>
</dbReference>
<dbReference type="AlphaFoldDB" id="A0A1M6SKW4"/>
<dbReference type="OrthoDB" id="9789529at2"/>
<dbReference type="PROSITE" id="PS50931">
    <property type="entry name" value="HTH_LYSR"/>
    <property type="match status" value="1"/>
</dbReference>
<evidence type="ECO:0000256" key="1">
    <source>
        <dbReference type="ARBA" id="ARBA00009437"/>
    </source>
</evidence>